<feature type="region of interest" description="Disordered" evidence="4">
    <location>
        <begin position="74"/>
        <end position="93"/>
    </location>
</feature>
<evidence type="ECO:0000259" key="5">
    <source>
        <dbReference type="PROSITE" id="PS51725"/>
    </source>
</evidence>
<evidence type="ECO:0000313" key="7">
    <source>
        <dbReference type="Proteomes" id="UP000241209"/>
    </source>
</evidence>
<dbReference type="PROSITE" id="PS51725">
    <property type="entry name" value="ABM"/>
    <property type="match status" value="1"/>
</dbReference>
<dbReference type="InterPro" id="IPR050404">
    <property type="entry name" value="Heme-degrading_MO"/>
</dbReference>
<feature type="compositionally biased region" description="Basic and acidic residues" evidence="4">
    <location>
        <begin position="78"/>
        <end position="88"/>
    </location>
</feature>
<comment type="similarity">
    <text evidence="1">Belongs to the TRAP family.</text>
</comment>
<gene>
    <name evidence="6" type="ORF">BU072_11070</name>
</gene>
<evidence type="ECO:0000256" key="4">
    <source>
        <dbReference type="SAM" id="MobiDB-lite"/>
    </source>
</evidence>
<proteinExistence type="inferred from homology"/>
<feature type="domain" description="ABM" evidence="5">
    <location>
        <begin position="2"/>
        <end position="91"/>
    </location>
</feature>
<reference evidence="6 7" key="1">
    <citation type="journal article" date="2016" name="Front. Microbiol.">
        <title>Comprehensive Phylogenetic Analysis of Bovine Non-aureus Staphylococci Species Based on Whole-Genome Sequencing.</title>
        <authorList>
            <person name="Naushad S."/>
            <person name="Barkema H.W."/>
            <person name="Luby C."/>
            <person name="Condas L.A."/>
            <person name="Nobrega D.B."/>
            <person name="Carson D.A."/>
            <person name="De Buck J."/>
        </authorList>
    </citation>
    <scope>NUCLEOTIDE SEQUENCE [LARGE SCALE GENOMIC DNA]</scope>
    <source>
        <strain evidence="6 7">SNUC 2204</strain>
    </source>
</reference>
<dbReference type="Proteomes" id="UP000241209">
    <property type="component" value="Unassembled WGS sequence"/>
</dbReference>
<dbReference type="AlphaFoldDB" id="A0A2T4PR93"/>
<dbReference type="NCBIfam" id="NF009840">
    <property type="entry name" value="PRK13315.1"/>
    <property type="match status" value="1"/>
</dbReference>
<dbReference type="RefSeq" id="WP_016912503.1">
    <property type="nucleotide sequence ID" value="NZ_BMDF01000007.1"/>
</dbReference>
<accession>A0A2T4PR93</accession>
<evidence type="ECO:0000256" key="3">
    <source>
        <dbReference type="ARBA" id="ARBA00032861"/>
    </source>
</evidence>
<dbReference type="PANTHER" id="PTHR34474:SF4">
    <property type="entry name" value="HEME OXYGENASE (STAPHYLOBILIN-PRODUCING) 1"/>
    <property type="match status" value="1"/>
</dbReference>
<evidence type="ECO:0000256" key="2">
    <source>
        <dbReference type="ARBA" id="ARBA00018486"/>
    </source>
</evidence>
<dbReference type="OrthoDB" id="384737at2"/>
<evidence type="ECO:0000313" key="6">
    <source>
        <dbReference type="EMBL" id="PTI28546.1"/>
    </source>
</evidence>
<organism evidence="6 7">
    <name type="scientific">Mammaliicoccus vitulinus</name>
    <dbReference type="NCBI Taxonomy" id="71237"/>
    <lineage>
        <taxon>Bacteria</taxon>
        <taxon>Bacillati</taxon>
        <taxon>Bacillota</taxon>
        <taxon>Bacilli</taxon>
        <taxon>Bacillales</taxon>
        <taxon>Staphylococcaceae</taxon>
        <taxon>Mammaliicoccus</taxon>
    </lineage>
</organism>
<comment type="caution">
    <text evidence="6">The sequence shown here is derived from an EMBL/GenBank/DDBJ whole genome shotgun (WGS) entry which is preliminary data.</text>
</comment>
<evidence type="ECO:0000256" key="1">
    <source>
        <dbReference type="ARBA" id="ARBA00009267"/>
    </source>
</evidence>
<dbReference type="EMBL" id="PZFK01000026">
    <property type="protein sequence ID" value="PTI28546.1"/>
    <property type="molecule type" value="Genomic_DNA"/>
</dbReference>
<dbReference type="Pfam" id="PF03992">
    <property type="entry name" value="ABM"/>
    <property type="match status" value="1"/>
</dbReference>
<dbReference type="GeneID" id="64117336"/>
<dbReference type="Gene3D" id="3.30.70.100">
    <property type="match status" value="1"/>
</dbReference>
<protein>
    <recommendedName>
        <fullName evidence="2">Signal transduction protein TRAP</fullName>
    </recommendedName>
    <alternativeName>
        <fullName evidence="3">Target of RNAIII-activating protein</fullName>
    </alternativeName>
</protein>
<dbReference type="PANTHER" id="PTHR34474">
    <property type="entry name" value="SIGNAL TRANSDUCTION PROTEIN TRAP"/>
    <property type="match status" value="1"/>
</dbReference>
<dbReference type="InterPro" id="IPR011008">
    <property type="entry name" value="Dimeric_a/b-barrel"/>
</dbReference>
<dbReference type="SUPFAM" id="SSF54909">
    <property type="entry name" value="Dimeric alpha+beta barrel"/>
    <property type="match status" value="1"/>
</dbReference>
<sequence length="108" mass="12457">MYVVTNRIKMKKGFAEKLAPMFTKGGALQEMKGFIKVETWNMQDIEEHDELHVNMWWEELEDFEVWKNSDAFKQAHNHGGDSNKDKGESPMLGSEIAIAKVETTIEPK</sequence>
<name>A0A2T4PR93_9STAP</name>
<dbReference type="InterPro" id="IPR007138">
    <property type="entry name" value="ABM_dom"/>
</dbReference>
<dbReference type="STRING" id="1167632.GCA_000286335_01821"/>